<name>A0A7M5XAX2_9CNID</name>
<accession>A0A7M5XAX2</accession>
<dbReference type="Proteomes" id="UP000594262">
    <property type="component" value="Unplaced"/>
</dbReference>
<dbReference type="PANTHER" id="PTHR10974:SF39">
    <property type="entry name" value="E2F TRANSCRIPTION FACTOR CC-MB DOMAIN-CONTAINING PROTEIN"/>
    <property type="match status" value="1"/>
</dbReference>
<feature type="region of interest" description="Disordered" evidence="1">
    <location>
        <begin position="447"/>
        <end position="467"/>
    </location>
</feature>
<protein>
    <submittedName>
        <fullName evidence="3">Uncharacterized protein</fullName>
    </submittedName>
</protein>
<feature type="compositionally biased region" description="Polar residues" evidence="1">
    <location>
        <begin position="54"/>
        <end position="69"/>
    </location>
</feature>
<feature type="compositionally biased region" description="Polar residues" evidence="1">
    <location>
        <begin position="230"/>
        <end position="248"/>
    </location>
</feature>
<feature type="region of interest" description="Disordered" evidence="1">
    <location>
        <begin position="54"/>
        <end position="90"/>
    </location>
</feature>
<evidence type="ECO:0000256" key="2">
    <source>
        <dbReference type="SAM" id="Phobius"/>
    </source>
</evidence>
<sequence>MSVRIKFRYFLILISALAIYYMAKNGVWVSRIVSDQQNNAVEIQSKTNEAYTLDSNQGEQKLTDSSDNNNAKRHFPSIQPTTSTSRPLQQNLTITENEALTPEDAGEPLIESDKINTNERNHFNTNGQEKIKVAEKDYEEVWKSLKFGNLLNEEDGESSVPEDTNSSENTNNSSNIMQLASNLPREFSEDAESSEIDHKIQNTRPLQRPIQIQKIEEQPLTETEKNINQTNHVATNEHPTNGDNVSQESNERINQQNQTEVVNNEDLDVQKTFEPSPYEKGKLTDASNQGVIQTTGSPLVTAISSLNQNVPGNDQKDNERDLTAPDDIEDMFVIEESNSTDGSVIVDSTDQSTEDSVIKLSKGSGDVLSTDNDEEFNKTQSGRDTISDIEVTKGAGKPYDKLPSRLSESDINLSGKTGEYVNTLSTSNNESAFKMKGKTFSNSVTAGKIHQKPSPVPLQQTDSDGNQNTFTNSITILESLKKNIVQPGAVVSENQPKDLSAAKAIQDGTTSQETNHQKPSLQTPIEKEEPPATEINLEFSDMRPQTLVNTAAFLSPVDGKFITPGINDGLKSKTVADPTIIKSENTVKLVKQDLPSSPITPPIKAVDEKIISPEINEDTEAQSNLDENCEDSIHSVNQPTTHGHCLFYSEYFNTCDKGKKYYPKNENEKELKCKSKQYKDLCHFNQKTVGLKCNTKNCAKGTLKVGIFNKKTGHFDYLKVENAKNLILVIRKEMSKWNRFAPFIFVSCKARFPQKERIRQILTFPEPHKPKKNQPPIMKQPNINILVIDSLSRQHFYRMLPKTVKSLRNINKASKNPYSVTEALDFKGMQSLAPFTYVNIHALMNGTIDRSNYKRSKNYKRDYPIQKLFAAFRMKGYRTLLQEDSCWHDKWGSLLSGNEKIQDSKSKKVRKELWVDIQDTITKWGVHDLGLTHMTCEALKKYGMTSLFDTHRMLCMNGRSISSYFIDYLIQRAVDSLNTDPLLSYTHINFGHEKTGRRIKALDNDISRLVRKLEHKENTITLIISDHGGKQSKYSINTIPGRYEVYDSLMFMVVPKALKQQIGDETYTTLKTNQNSLITVLDIRDTFIKLLNLKNIVPNSLHEKSLFSTALAERRDCQDIGIRKYALCKCLSNINLLSPKADKYKDFLVWLGEYAVGQINNKISGYLTGKDTIAAKNPRCTRIQAEKIRLVIEEQNQNGVVYTFDIMTKKQGPEYDIFNFRIYFNSKRMANTSLVEILTWTRISMYQKYQYCHDRDVPLDLCICTGKSRFKTSNQTSLTHYHQFGNVATTRSINGIHCLLLLQRDNVNVVTFEVLNLCERKVLLVFNVKTILSWQVSQRLPIEMTIYPQHIKFAATFLKGLVTINERIEPVLIVKWE</sequence>
<dbReference type="OrthoDB" id="413313at2759"/>
<keyword evidence="2" id="KW-0472">Membrane</keyword>
<reference evidence="3" key="1">
    <citation type="submission" date="2021-01" db="UniProtKB">
        <authorList>
            <consortium name="EnsemblMetazoa"/>
        </authorList>
    </citation>
    <scope>IDENTIFICATION</scope>
</reference>
<organism evidence="3 4">
    <name type="scientific">Clytia hemisphaerica</name>
    <dbReference type="NCBI Taxonomy" id="252671"/>
    <lineage>
        <taxon>Eukaryota</taxon>
        <taxon>Metazoa</taxon>
        <taxon>Cnidaria</taxon>
        <taxon>Hydrozoa</taxon>
        <taxon>Hydroidolina</taxon>
        <taxon>Leptothecata</taxon>
        <taxon>Obeliida</taxon>
        <taxon>Clytiidae</taxon>
        <taxon>Clytia</taxon>
    </lineage>
</organism>
<keyword evidence="4" id="KW-1185">Reference proteome</keyword>
<evidence type="ECO:0000256" key="1">
    <source>
        <dbReference type="SAM" id="MobiDB-lite"/>
    </source>
</evidence>
<feature type="transmembrane region" description="Helical" evidence="2">
    <location>
        <begin position="7"/>
        <end position="23"/>
    </location>
</feature>
<feature type="compositionally biased region" description="Polar residues" evidence="1">
    <location>
        <begin position="457"/>
        <end position="467"/>
    </location>
</feature>
<feature type="compositionally biased region" description="Polar residues" evidence="1">
    <location>
        <begin position="507"/>
        <end position="523"/>
    </location>
</feature>
<evidence type="ECO:0000313" key="3">
    <source>
        <dbReference type="EnsemblMetazoa" id="CLYHEMP020567.1"/>
    </source>
</evidence>
<dbReference type="InterPro" id="IPR017850">
    <property type="entry name" value="Alkaline_phosphatase_core_sf"/>
</dbReference>
<feature type="region of interest" description="Disordered" evidence="1">
    <location>
        <begin position="505"/>
        <end position="530"/>
    </location>
</feature>
<dbReference type="Pfam" id="PF02995">
    <property type="entry name" value="DUF229"/>
    <property type="match status" value="2"/>
</dbReference>
<dbReference type="RefSeq" id="XP_066933738.1">
    <property type="nucleotide sequence ID" value="XM_067077637.1"/>
</dbReference>
<feature type="compositionally biased region" description="Low complexity" evidence="1">
    <location>
        <begin position="164"/>
        <end position="174"/>
    </location>
</feature>
<dbReference type="GO" id="GO:0005615">
    <property type="term" value="C:extracellular space"/>
    <property type="evidence" value="ECO:0007669"/>
    <property type="project" value="TreeGrafter"/>
</dbReference>
<feature type="region of interest" description="Disordered" evidence="1">
    <location>
        <begin position="153"/>
        <end position="174"/>
    </location>
</feature>
<dbReference type="InterPro" id="IPR004245">
    <property type="entry name" value="DUF229"/>
</dbReference>
<dbReference type="EnsemblMetazoa" id="CLYHEMT020567.1">
    <property type="protein sequence ID" value="CLYHEMP020567.1"/>
    <property type="gene ID" value="CLYHEMG020567"/>
</dbReference>
<feature type="region of interest" description="Disordered" evidence="1">
    <location>
        <begin position="230"/>
        <end position="259"/>
    </location>
</feature>
<feature type="compositionally biased region" description="Polar residues" evidence="1">
    <location>
        <begin position="78"/>
        <end position="90"/>
    </location>
</feature>
<keyword evidence="2" id="KW-0812">Transmembrane</keyword>
<evidence type="ECO:0000313" key="4">
    <source>
        <dbReference type="Proteomes" id="UP000594262"/>
    </source>
</evidence>
<proteinExistence type="predicted"/>
<dbReference type="SUPFAM" id="SSF53649">
    <property type="entry name" value="Alkaline phosphatase-like"/>
    <property type="match status" value="1"/>
</dbReference>
<dbReference type="Gene3D" id="3.40.720.10">
    <property type="entry name" value="Alkaline Phosphatase, subunit A"/>
    <property type="match status" value="1"/>
</dbReference>
<dbReference type="PANTHER" id="PTHR10974">
    <property type="entry name" value="FI08016P-RELATED"/>
    <property type="match status" value="1"/>
</dbReference>
<dbReference type="GeneID" id="136821400"/>
<keyword evidence="2" id="KW-1133">Transmembrane helix</keyword>